<evidence type="ECO:0000313" key="7">
    <source>
        <dbReference type="EMBL" id="RTQ21097.1"/>
    </source>
</evidence>
<dbReference type="Proteomes" id="UP000282263">
    <property type="component" value="Unassembled WGS sequence"/>
</dbReference>
<evidence type="ECO:0000256" key="3">
    <source>
        <dbReference type="ARBA" id="ARBA00023136"/>
    </source>
</evidence>
<comment type="subcellular location">
    <subcellularLocation>
        <location evidence="1">Cell outer membrane</location>
        <topology evidence="1">Lipid-anchor</topology>
    </subcellularLocation>
</comment>
<gene>
    <name evidence="7" type="ORF">EKN29_21505</name>
</gene>
<keyword evidence="4" id="KW-0564">Palmitate</keyword>
<feature type="domain" description="Glycine zipper 2TM" evidence="6">
    <location>
        <begin position="61"/>
        <end position="101"/>
    </location>
</feature>
<dbReference type="PROSITE" id="PS51257">
    <property type="entry name" value="PROKAR_LIPOPROTEIN"/>
    <property type="match status" value="1"/>
</dbReference>
<sequence>MLFRHCVLIIALGIVGCTNTSNLSGDVHSASTAGRVQQVYYGTLVHVRAVQIQAGDENNAMGAVAGGVLGGLAGSTVGGGSGRRLTTAAGAVAGGMAGQGVQGRMNLVQGVELEIRLDDGRMLMVVQRQGPTRFSAGQRVAISSAGGLTTVSPR</sequence>
<evidence type="ECO:0000256" key="5">
    <source>
        <dbReference type="ARBA" id="ARBA00023288"/>
    </source>
</evidence>
<reference evidence="7 8" key="1">
    <citation type="submission" date="2018-12" db="EMBL/GenBank/DDBJ databases">
        <title>The Batch Genome Submission of Enterobacter spp. strains.</title>
        <authorList>
            <person name="Wei L."/>
            <person name="Wu W."/>
            <person name="Lin J."/>
            <person name="Zhang X."/>
            <person name="Feng Y."/>
            <person name="Zong Z."/>
        </authorList>
    </citation>
    <scope>NUCLEOTIDE SEQUENCE [LARGE SCALE GENOMIC DNA]</scope>
    <source>
        <strain evidence="7 8">SCEM020047</strain>
    </source>
</reference>
<dbReference type="InterPro" id="IPR008816">
    <property type="entry name" value="Gly_zipper_2TM_dom"/>
</dbReference>
<evidence type="ECO:0000256" key="1">
    <source>
        <dbReference type="ARBA" id="ARBA00004459"/>
    </source>
</evidence>
<name>A0A9Q7K062_9ENTR</name>
<evidence type="ECO:0000256" key="2">
    <source>
        <dbReference type="ARBA" id="ARBA00022729"/>
    </source>
</evidence>
<organism evidence="7 8">
    <name type="scientific">Enterobacter mori</name>
    <dbReference type="NCBI Taxonomy" id="539813"/>
    <lineage>
        <taxon>Bacteria</taxon>
        <taxon>Pseudomonadati</taxon>
        <taxon>Pseudomonadota</taxon>
        <taxon>Gammaproteobacteria</taxon>
        <taxon>Enterobacterales</taxon>
        <taxon>Enterobacteriaceae</taxon>
        <taxon>Enterobacter</taxon>
    </lineage>
</organism>
<evidence type="ECO:0000259" key="6">
    <source>
        <dbReference type="Pfam" id="PF05433"/>
    </source>
</evidence>
<dbReference type="Pfam" id="PF05433">
    <property type="entry name" value="Rick_17kDa_Anti"/>
    <property type="match status" value="1"/>
</dbReference>
<dbReference type="PANTHER" id="PTHR35603:SF1">
    <property type="entry name" value="OUTER MEMBRANE LIPOPROTEIN SLYB"/>
    <property type="match status" value="1"/>
</dbReference>
<dbReference type="InterPro" id="IPR051407">
    <property type="entry name" value="Bact_OM_lipoprot/Surf_antigen"/>
</dbReference>
<keyword evidence="2" id="KW-0732">Signal</keyword>
<dbReference type="RefSeq" id="WP_010430618.1">
    <property type="nucleotide sequence ID" value="NZ_JAHEUF010000001.1"/>
</dbReference>
<protein>
    <submittedName>
        <fullName evidence="7">Glycine zipper 2TM domain-containing protein</fullName>
    </submittedName>
</protein>
<evidence type="ECO:0000313" key="8">
    <source>
        <dbReference type="Proteomes" id="UP000282263"/>
    </source>
</evidence>
<comment type="caution">
    <text evidence="7">The sequence shown here is derived from an EMBL/GenBank/DDBJ whole genome shotgun (WGS) entry which is preliminary data.</text>
</comment>
<dbReference type="PANTHER" id="PTHR35603">
    <property type="match status" value="1"/>
</dbReference>
<evidence type="ECO:0000256" key="4">
    <source>
        <dbReference type="ARBA" id="ARBA00023139"/>
    </source>
</evidence>
<accession>A0A9Q7K062</accession>
<dbReference type="AlphaFoldDB" id="A0A9Q7K062"/>
<proteinExistence type="predicted"/>
<keyword evidence="5" id="KW-0449">Lipoprotein</keyword>
<dbReference type="EMBL" id="RXPP01000030">
    <property type="protein sequence ID" value="RTQ21097.1"/>
    <property type="molecule type" value="Genomic_DNA"/>
</dbReference>
<keyword evidence="3" id="KW-0472">Membrane</keyword>
<dbReference type="GO" id="GO:0009279">
    <property type="term" value="C:cell outer membrane"/>
    <property type="evidence" value="ECO:0007669"/>
    <property type="project" value="UniProtKB-SubCell"/>
</dbReference>